<dbReference type="Proteomes" id="UP000230423">
    <property type="component" value="Unassembled WGS sequence"/>
</dbReference>
<sequence>LISVVEVPTPQLPAKTAPQTNGFVIQAKLQEAKPQTDKSIPVTEQIQQTFKALRAAVTDREKELLSGCGVNSKFIDANFDHLISLIQKFGSG</sequence>
<accession>A0A2G9TFB7</accession>
<proteinExistence type="predicted"/>
<keyword evidence="2" id="KW-1185">Reference proteome</keyword>
<organism evidence="1 2">
    <name type="scientific">Teladorsagia circumcincta</name>
    <name type="common">Brown stomach worm</name>
    <name type="synonym">Ostertagia circumcincta</name>
    <dbReference type="NCBI Taxonomy" id="45464"/>
    <lineage>
        <taxon>Eukaryota</taxon>
        <taxon>Metazoa</taxon>
        <taxon>Ecdysozoa</taxon>
        <taxon>Nematoda</taxon>
        <taxon>Chromadorea</taxon>
        <taxon>Rhabditida</taxon>
        <taxon>Rhabditina</taxon>
        <taxon>Rhabditomorpha</taxon>
        <taxon>Strongyloidea</taxon>
        <taxon>Trichostrongylidae</taxon>
        <taxon>Teladorsagia</taxon>
    </lineage>
</organism>
<gene>
    <name evidence="1" type="ORF">TELCIR_21936</name>
</gene>
<evidence type="ECO:0000313" key="2">
    <source>
        <dbReference type="Proteomes" id="UP000230423"/>
    </source>
</evidence>
<feature type="non-terminal residue" evidence="1">
    <location>
        <position position="92"/>
    </location>
</feature>
<feature type="non-terminal residue" evidence="1">
    <location>
        <position position="1"/>
    </location>
</feature>
<dbReference type="AlphaFoldDB" id="A0A2G9TFB7"/>
<reference evidence="1 2" key="1">
    <citation type="submission" date="2015-09" db="EMBL/GenBank/DDBJ databases">
        <title>Draft genome of the parasitic nematode Teladorsagia circumcincta isolate WARC Sus (inbred).</title>
        <authorList>
            <person name="Mitreva M."/>
        </authorList>
    </citation>
    <scope>NUCLEOTIDE SEQUENCE [LARGE SCALE GENOMIC DNA]</scope>
    <source>
        <strain evidence="1 2">S</strain>
    </source>
</reference>
<protein>
    <submittedName>
        <fullName evidence="1">Uncharacterized protein</fullName>
    </submittedName>
</protein>
<dbReference type="OrthoDB" id="6136201at2759"/>
<evidence type="ECO:0000313" key="1">
    <source>
        <dbReference type="EMBL" id="PIO56664.1"/>
    </source>
</evidence>
<dbReference type="EMBL" id="KZ373793">
    <property type="protein sequence ID" value="PIO56664.1"/>
    <property type="molecule type" value="Genomic_DNA"/>
</dbReference>
<name>A0A2G9TFB7_TELCI</name>